<protein>
    <submittedName>
        <fullName evidence="1">Diol dehydratase small subunit</fullName>
    </submittedName>
</protein>
<keyword evidence="2" id="KW-1185">Reference proteome</keyword>
<dbReference type="RefSeq" id="WP_244092998.1">
    <property type="nucleotide sequence ID" value="NZ_JAOQJL010000001.1"/>
</dbReference>
<accession>A0ABT2TNR9</accession>
<dbReference type="EMBL" id="JAOQJL010000001">
    <property type="protein sequence ID" value="MCU6763854.1"/>
    <property type="molecule type" value="Genomic_DNA"/>
</dbReference>
<organism evidence="1 2">
    <name type="scientific">Blautia ammoniilytica</name>
    <dbReference type="NCBI Taxonomy" id="2981782"/>
    <lineage>
        <taxon>Bacteria</taxon>
        <taxon>Bacillati</taxon>
        <taxon>Bacillota</taxon>
        <taxon>Clostridia</taxon>
        <taxon>Lachnospirales</taxon>
        <taxon>Lachnospiraceae</taxon>
        <taxon>Blautia</taxon>
    </lineage>
</organism>
<dbReference type="Proteomes" id="UP001652409">
    <property type="component" value="Unassembled WGS sequence"/>
</dbReference>
<dbReference type="Pfam" id="PF02287">
    <property type="entry name" value="Dehydratase_SU"/>
    <property type="match status" value="1"/>
</dbReference>
<comment type="caution">
    <text evidence="1">The sequence shown here is derived from an EMBL/GenBank/DDBJ whole genome shotgun (WGS) entry which is preliminary data.</text>
</comment>
<dbReference type="InterPro" id="IPR036091">
    <property type="entry name" value="Prodiol/glycerol_DeHase__sf_su"/>
</dbReference>
<dbReference type="InterPro" id="IPR003207">
    <property type="entry name" value="Ppandiol/glycerol_DeHydtase_su"/>
</dbReference>
<dbReference type="SUPFAM" id="SSF47148">
    <property type="entry name" value="Diol dehydratase, gamma subunit"/>
    <property type="match status" value="1"/>
</dbReference>
<reference evidence="1 2" key="1">
    <citation type="journal article" date="2021" name="ISME Commun">
        <title>Automated analysis of genomic sequences facilitates high-throughput and comprehensive description of bacteria.</title>
        <authorList>
            <person name="Hitch T.C.A."/>
        </authorList>
    </citation>
    <scope>NUCLEOTIDE SEQUENCE [LARGE SCALE GENOMIC DNA]</scope>
    <source>
        <strain evidence="1 2">Sanger_23</strain>
    </source>
</reference>
<evidence type="ECO:0000313" key="1">
    <source>
        <dbReference type="EMBL" id="MCU6763854.1"/>
    </source>
</evidence>
<gene>
    <name evidence="1" type="ORF">OCV61_00310</name>
</gene>
<dbReference type="Gene3D" id="1.10.1510.20">
    <property type="entry name" value="Propanediol/glycerol dehydratase, small subunit"/>
    <property type="match status" value="1"/>
</dbReference>
<sequence>MMSNYPLGQNEADTITSKTGKKLNEITLEEVKKGNVTAEDIKISSEMLKRQGKVAQEADNPQMTANFERASELVNVPDDVILDMYNKLRPNRSSKKELVLMAQELLEKYQAPHCAKLVLEAAEIYEKRGILL</sequence>
<evidence type="ECO:0000313" key="2">
    <source>
        <dbReference type="Proteomes" id="UP001652409"/>
    </source>
</evidence>
<name>A0ABT2TNR9_9FIRM</name>
<proteinExistence type="predicted"/>